<evidence type="ECO:0000256" key="1">
    <source>
        <dbReference type="SAM" id="Coils"/>
    </source>
</evidence>
<gene>
    <name evidence="3" type="ORF">CB5_LOCUS13206</name>
</gene>
<feature type="compositionally biased region" description="Basic and acidic residues" evidence="2">
    <location>
        <begin position="205"/>
        <end position="221"/>
    </location>
</feature>
<feature type="region of interest" description="Disordered" evidence="2">
    <location>
        <begin position="167"/>
        <end position="238"/>
    </location>
</feature>
<organism evidence="3">
    <name type="scientific">Ananas comosus var. bracteatus</name>
    <name type="common">red pineapple</name>
    <dbReference type="NCBI Taxonomy" id="296719"/>
    <lineage>
        <taxon>Eukaryota</taxon>
        <taxon>Viridiplantae</taxon>
        <taxon>Streptophyta</taxon>
        <taxon>Embryophyta</taxon>
        <taxon>Tracheophyta</taxon>
        <taxon>Spermatophyta</taxon>
        <taxon>Magnoliopsida</taxon>
        <taxon>Liliopsida</taxon>
        <taxon>Poales</taxon>
        <taxon>Bromeliaceae</taxon>
        <taxon>Bromelioideae</taxon>
        <taxon>Ananas</taxon>
    </lineage>
</organism>
<dbReference type="AlphaFoldDB" id="A0A6V7PGL6"/>
<evidence type="ECO:0000256" key="2">
    <source>
        <dbReference type="SAM" id="MobiDB-lite"/>
    </source>
</evidence>
<reference evidence="3" key="1">
    <citation type="submission" date="2020-07" db="EMBL/GenBank/DDBJ databases">
        <authorList>
            <person name="Lin J."/>
        </authorList>
    </citation>
    <scope>NUCLEOTIDE SEQUENCE</scope>
</reference>
<protein>
    <submittedName>
        <fullName evidence="3">Uncharacterized protein</fullName>
    </submittedName>
</protein>
<accession>A0A6V7PGL6</accession>
<evidence type="ECO:0000313" key="3">
    <source>
        <dbReference type="EMBL" id="CAD1829995.1"/>
    </source>
</evidence>
<feature type="compositionally biased region" description="Low complexity" evidence="2">
    <location>
        <begin position="192"/>
        <end position="203"/>
    </location>
</feature>
<feature type="compositionally biased region" description="Basic residues" evidence="2">
    <location>
        <begin position="167"/>
        <end position="179"/>
    </location>
</feature>
<name>A0A6V7PGL6_ANACO</name>
<feature type="coiled-coil region" evidence="1">
    <location>
        <begin position="377"/>
        <end position="411"/>
    </location>
</feature>
<proteinExistence type="predicted"/>
<sequence>MYYEPPDLQEDLSYEEFPAMIIAREVRKLRNREIPYVKTFWKVVDSVPTYGSHPENCGFKLVPKAQKDWTLVSSRVACSRACTGTRLVLYRYKVDGCTDTPIGLVPVQSRRPRNPSLGFAFSWALYRYKGPCTGTRARVPSSPERAPFAHYSKMQMERQLRCEARLQKKRGMEKKKKSIKTASTAPLPSEVSPPLFTPTPTSTTEDERKNIPLERTSEDKVTTPPRSTQGASSSTPDDPLSAILHSFLISSPSSNEGDDSSTVTISSDTQNKFDECLNIFGTGIPSLAQNPEQSDRLYALLLDLADQSDVSPGIKYFVSTLSLQLSSFLARQQSLGAELVTLDQHFHRVNHFKKNIPDIASPMAEVHQEDRELADQESALQKRISTLKEELAAAESTLAQTSDRRLQLRNQLKLRKEEGIRLKEELSQLYQVHPLMKRRRKAAETTQANVIAEWNQLRDLLS</sequence>
<dbReference type="EMBL" id="LR862130">
    <property type="protein sequence ID" value="CAD1829995.1"/>
    <property type="molecule type" value="Genomic_DNA"/>
</dbReference>
<keyword evidence="1" id="KW-0175">Coiled coil</keyword>
<feature type="compositionally biased region" description="Polar residues" evidence="2">
    <location>
        <begin position="224"/>
        <end position="236"/>
    </location>
</feature>